<evidence type="ECO:0000256" key="2">
    <source>
        <dbReference type="ARBA" id="ARBA00005056"/>
    </source>
</evidence>
<name>A0ABW3LRP7_9GAMM</name>
<evidence type="ECO:0000256" key="4">
    <source>
        <dbReference type="ARBA" id="ARBA00006753"/>
    </source>
</evidence>
<dbReference type="InterPro" id="IPR019811">
    <property type="entry name" value="HDH_CS"/>
</dbReference>
<sequence>MAGLAPRAARSAHGRAAPRRRLALLGTGTVGTAFVERYQQLQARGLELPQVAWLANSRSVQACSDGLLPALDRARAAPRREVVLQGWAEAEALHAGDILVDATASERVADWHPEWLARGVSVVTANKLGHGSLLARSQAIVDAQCETGARYGDSATVGAGLPLLGSLRALVAGGDRIHAVEGVLSGSLAWLFDRHDGSLPFSQLVREAAAAGYTEPDPRIDLSGEDVRRKLLILARAAGLALEASQVQVQSLLPDALARAPAAEVEALLGLLDGPLEERLRSAREAGGSLRYVGRFDAGGASVGLRVLPAGHPLGAGGGTDNRVAVTSDRYPRQPLVIQGPGAGAAVTAAALLDDVLRIGAA</sequence>
<dbReference type="InterPro" id="IPR001342">
    <property type="entry name" value="HDH_cat"/>
</dbReference>
<evidence type="ECO:0000256" key="7">
    <source>
        <dbReference type="ARBA" id="ARBA00022697"/>
    </source>
</evidence>
<dbReference type="SUPFAM" id="SSF51735">
    <property type="entry name" value="NAD(P)-binding Rossmann-fold domains"/>
    <property type="match status" value="1"/>
</dbReference>
<dbReference type="EMBL" id="JBHTKN010000001">
    <property type="protein sequence ID" value="MFD1041061.1"/>
    <property type="molecule type" value="Genomic_DNA"/>
</dbReference>
<dbReference type="InterPro" id="IPR005106">
    <property type="entry name" value="Asp/hSer_DH_NAD-bd"/>
</dbReference>
<comment type="similarity">
    <text evidence="4 13 14">Belongs to the homoserine dehydrogenase family.</text>
</comment>
<proteinExistence type="inferred from homology"/>
<comment type="catalytic activity">
    <reaction evidence="11">
        <text>L-homoserine + NADP(+) = L-aspartate 4-semialdehyde + NADPH + H(+)</text>
        <dbReference type="Rhea" id="RHEA:15761"/>
        <dbReference type="ChEBI" id="CHEBI:15378"/>
        <dbReference type="ChEBI" id="CHEBI:57476"/>
        <dbReference type="ChEBI" id="CHEBI:57783"/>
        <dbReference type="ChEBI" id="CHEBI:58349"/>
        <dbReference type="ChEBI" id="CHEBI:537519"/>
        <dbReference type="EC" id="1.1.1.3"/>
    </reaction>
    <physiologicalReaction direction="right-to-left" evidence="11">
        <dbReference type="Rhea" id="RHEA:15763"/>
    </physiologicalReaction>
</comment>
<evidence type="ECO:0000256" key="8">
    <source>
        <dbReference type="ARBA" id="ARBA00022857"/>
    </source>
</evidence>
<dbReference type="PROSITE" id="PS01042">
    <property type="entry name" value="HOMOSER_DHGENASE"/>
    <property type="match status" value="1"/>
</dbReference>
<dbReference type="InterPro" id="IPR036291">
    <property type="entry name" value="NAD(P)-bd_dom_sf"/>
</dbReference>
<dbReference type="Pfam" id="PF00742">
    <property type="entry name" value="Homoserine_dh"/>
    <property type="match status" value="1"/>
</dbReference>
<keyword evidence="9 13" id="KW-0560">Oxidoreductase</keyword>
<comment type="caution">
    <text evidence="17">The sequence shown here is derived from an EMBL/GenBank/DDBJ whole genome shotgun (WGS) entry which is preliminary data.</text>
</comment>
<protein>
    <recommendedName>
        <fullName evidence="5 13">Homoserine dehydrogenase</fullName>
        <shortName evidence="13">HDH</shortName>
        <ecNumber evidence="5 13">1.1.1.3</ecNumber>
    </recommendedName>
</protein>
<dbReference type="PANTHER" id="PTHR43070">
    <property type="match status" value="1"/>
</dbReference>
<reference evidence="18" key="1">
    <citation type="journal article" date="2019" name="Int. J. Syst. Evol. Microbiol.">
        <title>The Global Catalogue of Microorganisms (GCM) 10K type strain sequencing project: providing services to taxonomists for standard genome sequencing and annotation.</title>
        <authorList>
            <consortium name="The Broad Institute Genomics Platform"/>
            <consortium name="The Broad Institute Genome Sequencing Center for Infectious Disease"/>
            <person name="Wu L."/>
            <person name="Ma J."/>
        </authorList>
    </citation>
    <scope>NUCLEOTIDE SEQUENCE [LARGE SCALE GENOMIC DNA]</scope>
    <source>
        <strain evidence="18">CCUG 55854</strain>
    </source>
</reference>
<dbReference type="InterPro" id="IPR022697">
    <property type="entry name" value="HDH_short"/>
</dbReference>
<evidence type="ECO:0000256" key="3">
    <source>
        <dbReference type="ARBA" id="ARBA00005062"/>
    </source>
</evidence>
<dbReference type="RefSeq" id="WP_162376838.1">
    <property type="nucleotide sequence ID" value="NZ_JBHTKN010000001.1"/>
</dbReference>
<dbReference type="Gene3D" id="3.40.50.720">
    <property type="entry name" value="NAD(P)-binding Rossmann-like Domain"/>
    <property type="match status" value="1"/>
</dbReference>
<comment type="pathway">
    <text evidence="3">Amino-acid biosynthesis; L-methionine biosynthesis via de novo pathway; L-homoserine from L-aspartate: step 3/3.</text>
</comment>
<accession>A0ABW3LRP7</accession>
<feature type="domain" description="Homoserine dehydrogenase catalytic" evidence="15">
    <location>
        <begin position="162"/>
        <end position="357"/>
    </location>
</feature>
<evidence type="ECO:0000256" key="5">
    <source>
        <dbReference type="ARBA" id="ARBA00013213"/>
    </source>
</evidence>
<dbReference type="PANTHER" id="PTHR43070:SF5">
    <property type="entry name" value="HOMOSERINE DEHYDROGENASE"/>
    <property type="match status" value="1"/>
</dbReference>
<evidence type="ECO:0000256" key="12">
    <source>
        <dbReference type="ARBA" id="ARBA00049031"/>
    </source>
</evidence>
<evidence type="ECO:0000259" key="16">
    <source>
        <dbReference type="Pfam" id="PF03447"/>
    </source>
</evidence>
<dbReference type="Gene3D" id="3.30.360.10">
    <property type="entry name" value="Dihydrodipicolinate Reductase, domain 2"/>
    <property type="match status" value="1"/>
</dbReference>
<keyword evidence="18" id="KW-1185">Reference proteome</keyword>
<evidence type="ECO:0000256" key="11">
    <source>
        <dbReference type="ARBA" id="ARBA00048841"/>
    </source>
</evidence>
<keyword evidence="6 13" id="KW-0028">Amino-acid biosynthesis</keyword>
<keyword evidence="7 13" id="KW-0791">Threonine biosynthesis</keyword>
<gene>
    <name evidence="17" type="ORF">ACFQ2N_01690</name>
</gene>
<keyword evidence="8 13" id="KW-0521">NADP</keyword>
<evidence type="ECO:0000313" key="18">
    <source>
        <dbReference type="Proteomes" id="UP001597033"/>
    </source>
</evidence>
<dbReference type="Pfam" id="PF03447">
    <property type="entry name" value="NAD_binding_3"/>
    <property type="match status" value="1"/>
</dbReference>
<dbReference type="Proteomes" id="UP001597033">
    <property type="component" value="Unassembled WGS sequence"/>
</dbReference>
<evidence type="ECO:0000313" key="17">
    <source>
        <dbReference type="EMBL" id="MFD1041061.1"/>
    </source>
</evidence>
<evidence type="ECO:0000259" key="15">
    <source>
        <dbReference type="Pfam" id="PF00742"/>
    </source>
</evidence>
<evidence type="ECO:0000256" key="1">
    <source>
        <dbReference type="ARBA" id="ARBA00001920"/>
    </source>
</evidence>
<organism evidence="17 18">
    <name type="scientific">Pseudoxanthomonas kaohsiungensis</name>
    <dbReference type="NCBI Taxonomy" id="283923"/>
    <lineage>
        <taxon>Bacteria</taxon>
        <taxon>Pseudomonadati</taxon>
        <taxon>Pseudomonadota</taxon>
        <taxon>Gammaproteobacteria</taxon>
        <taxon>Lysobacterales</taxon>
        <taxon>Lysobacteraceae</taxon>
        <taxon>Pseudoxanthomonas</taxon>
    </lineage>
</organism>
<keyword evidence="10 13" id="KW-0486">Methionine biosynthesis</keyword>
<evidence type="ECO:0000256" key="6">
    <source>
        <dbReference type="ARBA" id="ARBA00022605"/>
    </source>
</evidence>
<feature type="domain" description="Aspartate/homoserine dehydrogenase NAD-binding" evidence="16">
    <location>
        <begin position="26"/>
        <end position="150"/>
    </location>
</feature>
<dbReference type="InterPro" id="IPR011147">
    <property type="entry name" value="Bifunc_Aspkin/hSer_DH"/>
</dbReference>
<comment type="pathway">
    <text evidence="2">Amino-acid biosynthesis; L-threonine biosynthesis; L-threonine from L-aspartate: step 3/5.</text>
</comment>
<comment type="catalytic activity">
    <reaction evidence="12">
        <text>L-homoserine + NAD(+) = L-aspartate 4-semialdehyde + NADH + H(+)</text>
        <dbReference type="Rhea" id="RHEA:15757"/>
        <dbReference type="ChEBI" id="CHEBI:15378"/>
        <dbReference type="ChEBI" id="CHEBI:57476"/>
        <dbReference type="ChEBI" id="CHEBI:57540"/>
        <dbReference type="ChEBI" id="CHEBI:57945"/>
        <dbReference type="ChEBI" id="CHEBI:537519"/>
        <dbReference type="EC" id="1.1.1.3"/>
    </reaction>
    <physiologicalReaction direction="right-to-left" evidence="12">
        <dbReference type="Rhea" id="RHEA:15759"/>
    </physiologicalReaction>
</comment>
<evidence type="ECO:0000256" key="14">
    <source>
        <dbReference type="RuleBase" id="RU004171"/>
    </source>
</evidence>
<dbReference type="PIRSF" id="PIRSF036497">
    <property type="entry name" value="HDH_short"/>
    <property type="match status" value="1"/>
</dbReference>
<comment type="cofactor">
    <cofactor evidence="1">
        <name>a metal cation</name>
        <dbReference type="ChEBI" id="CHEBI:25213"/>
    </cofactor>
</comment>
<evidence type="ECO:0000256" key="13">
    <source>
        <dbReference type="PIRNR" id="PIRNR036497"/>
    </source>
</evidence>
<evidence type="ECO:0000256" key="10">
    <source>
        <dbReference type="ARBA" id="ARBA00023167"/>
    </source>
</evidence>
<dbReference type="SUPFAM" id="SSF55347">
    <property type="entry name" value="Glyceraldehyde-3-phosphate dehydrogenase-like, C-terminal domain"/>
    <property type="match status" value="1"/>
</dbReference>
<evidence type="ECO:0000256" key="9">
    <source>
        <dbReference type="ARBA" id="ARBA00023002"/>
    </source>
</evidence>
<dbReference type="EC" id="1.1.1.3" evidence="5 13"/>